<feature type="active site" evidence="6">
    <location>
        <position position="144"/>
    </location>
</feature>
<name>A0A1Z4MYU4_9CYAN</name>
<proteinExistence type="inferred from homology"/>
<dbReference type="GO" id="GO:0042586">
    <property type="term" value="F:peptide deformylase activity"/>
    <property type="evidence" value="ECO:0007669"/>
    <property type="project" value="UniProtKB-UniRule"/>
</dbReference>
<dbReference type="AlphaFoldDB" id="A0A1Z4MYU4"/>
<comment type="similarity">
    <text evidence="1 6">Belongs to the polypeptide deformylase family.</text>
</comment>
<feature type="binding site" evidence="6">
    <location>
        <position position="147"/>
    </location>
    <ligand>
        <name>Fe cation</name>
        <dbReference type="ChEBI" id="CHEBI:24875"/>
    </ligand>
</feature>
<dbReference type="CDD" id="cd00487">
    <property type="entry name" value="Pep_deformylase"/>
    <property type="match status" value="1"/>
</dbReference>
<evidence type="ECO:0000256" key="2">
    <source>
        <dbReference type="ARBA" id="ARBA00022723"/>
    </source>
</evidence>
<dbReference type="NCBIfam" id="NF001159">
    <property type="entry name" value="PRK00150.1-3"/>
    <property type="match status" value="1"/>
</dbReference>
<comment type="catalytic activity">
    <reaction evidence="6">
        <text>N-terminal N-formyl-L-methionyl-[peptide] + H2O = N-terminal L-methionyl-[peptide] + formate</text>
        <dbReference type="Rhea" id="RHEA:24420"/>
        <dbReference type="Rhea" id="RHEA-COMP:10639"/>
        <dbReference type="Rhea" id="RHEA-COMP:10640"/>
        <dbReference type="ChEBI" id="CHEBI:15377"/>
        <dbReference type="ChEBI" id="CHEBI:15740"/>
        <dbReference type="ChEBI" id="CHEBI:49298"/>
        <dbReference type="ChEBI" id="CHEBI:64731"/>
        <dbReference type="EC" id="3.5.1.88"/>
    </reaction>
</comment>
<evidence type="ECO:0000256" key="5">
    <source>
        <dbReference type="ARBA" id="ARBA00023004"/>
    </source>
</evidence>
<evidence type="ECO:0000313" key="7">
    <source>
        <dbReference type="EMBL" id="BAY98511.1"/>
    </source>
</evidence>
<dbReference type="EMBL" id="AP018248">
    <property type="protein sequence ID" value="BAY98511.1"/>
    <property type="molecule type" value="Genomic_DNA"/>
</dbReference>
<gene>
    <name evidence="6" type="primary">def</name>
    <name evidence="7" type="ORF">NIES37_24610</name>
</gene>
<evidence type="ECO:0000256" key="6">
    <source>
        <dbReference type="HAMAP-Rule" id="MF_00163"/>
    </source>
</evidence>
<organism evidence="7 8">
    <name type="scientific">Tolypothrix tenuis PCC 7101</name>
    <dbReference type="NCBI Taxonomy" id="231146"/>
    <lineage>
        <taxon>Bacteria</taxon>
        <taxon>Bacillati</taxon>
        <taxon>Cyanobacteriota</taxon>
        <taxon>Cyanophyceae</taxon>
        <taxon>Nostocales</taxon>
        <taxon>Tolypothrichaceae</taxon>
        <taxon>Tolypothrix</taxon>
    </lineage>
</organism>
<dbReference type="Gene3D" id="3.90.45.10">
    <property type="entry name" value="Peptide deformylase"/>
    <property type="match status" value="1"/>
</dbReference>
<evidence type="ECO:0000256" key="3">
    <source>
        <dbReference type="ARBA" id="ARBA00022801"/>
    </source>
</evidence>
<keyword evidence="8" id="KW-1185">Reference proteome</keyword>
<feature type="binding site" evidence="6">
    <location>
        <position position="143"/>
    </location>
    <ligand>
        <name>Fe cation</name>
        <dbReference type="ChEBI" id="CHEBI:24875"/>
    </ligand>
</feature>
<evidence type="ECO:0000256" key="4">
    <source>
        <dbReference type="ARBA" id="ARBA00022917"/>
    </source>
</evidence>
<dbReference type="PIRSF" id="PIRSF004749">
    <property type="entry name" value="Pep_def"/>
    <property type="match status" value="1"/>
</dbReference>
<dbReference type="Pfam" id="PF01327">
    <property type="entry name" value="Pep_deformylase"/>
    <property type="match status" value="1"/>
</dbReference>
<dbReference type="PANTHER" id="PTHR10458:SF21">
    <property type="entry name" value="PEPTIDE DEFORMYLASE"/>
    <property type="match status" value="1"/>
</dbReference>
<dbReference type="PRINTS" id="PR01576">
    <property type="entry name" value="PDEFORMYLASE"/>
</dbReference>
<dbReference type="PANTHER" id="PTHR10458">
    <property type="entry name" value="PEPTIDE DEFORMYLASE"/>
    <property type="match status" value="1"/>
</dbReference>
<keyword evidence="4 6" id="KW-0648">Protein biosynthesis</keyword>
<comment type="function">
    <text evidence="6">Removes the formyl group from the N-terminal Met of newly synthesized proteins. Requires at least a dipeptide for an efficient rate of reaction. N-terminal L-methionine is a prerequisite for activity but the enzyme has broad specificity at other positions.</text>
</comment>
<dbReference type="Proteomes" id="UP000218785">
    <property type="component" value="Chromosome"/>
</dbReference>
<dbReference type="GO" id="GO:0006412">
    <property type="term" value="P:translation"/>
    <property type="evidence" value="ECO:0007669"/>
    <property type="project" value="UniProtKB-UniRule"/>
</dbReference>
<dbReference type="KEGG" id="ttq:NIES37_24610"/>
<dbReference type="SUPFAM" id="SSF56420">
    <property type="entry name" value="Peptide deformylase"/>
    <property type="match status" value="1"/>
</dbReference>
<evidence type="ECO:0000256" key="1">
    <source>
        <dbReference type="ARBA" id="ARBA00010759"/>
    </source>
</evidence>
<protein>
    <recommendedName>
        <fullName evidence="6">Peptide deformylase</fullName>
        <shortName evidence="6">PDF</shortName>
        <ecNumber evidence="6">3.5.1.88</ecNumber>
    </recommendedName>
    <alternativeName>
        <fullName evidence="6">Polypeptide deformylase</fullName>
    </alternativeName>
</protein>
<reference evidence="7 8" key="1">
    <citation type="submission" date="2017-06" db="EMBL/GenBank/DDBJ databases">
        <title>Genome sequencing of cyanobaciteial culture collection at National Institute for Environmental Studies (NIES).</title>
        <authorList>
            <person name="Hirose Y."/>
            <person name="Shimura Y."/>
            <person name="Fujisawa T."/>
            <person name="Nakamura Y."/>
            <person name="Kawachi M."/>
        </authorList>
    </citation>
    <scope>NUCLEOTIDE SEQUENCE [LARGE SCALE GENOMIC DNA]</scope>
    <source>
        <strain evidence="7 8">NIES-37</strain>
    </source>
</reference>
<feature type="binding site" evidence="6">
    <location>
        <position position="101"/>
    </location>
    <ligand>
        <name>Fe cation</name>
        <dbReference type="ChEBI" id="CHEBI:24875"/>
    </ligand>
</feature>
<accession>A0A1Z4MYU4</accession>
<keyword evidence="3 6" id="KW-0378">Hydrolase</keyword>
<dbReference type="NCBIfam" id="TIGR00079">
    <property type="entry name" value="pept_deformyl"/>
    <property type="match status" value="1"/>
</dbReference>
<sequence>MAELMPIIQLGNPILRQTASSIDNIQDEVVQNLIENLLVTVAQSNGVGIAAPQIAESYRLFIVASRPNPRYPNAPEMAPTAMINPRIIAHSTEVVKGWEGCLSVPGIRGFVPRYQTLQVEYTDRYGELQQQELTDFVARIFQHEYDHLEGIVFVDRLESTQDMITEQEYQQRIVNNL</sequence>
<dbReference type="EC" id="3.5.1.88" evidence="6"/>
<keyword evidence="5 6" id="KW-0408">Iron</keyword>
<dbReference type="InterPro" id="IPR036821">
    <property type="entry name" value="Peptide_deformylase_sf"/>
</dbReference>
<dbReference type="RefSeq" id="WP_096575957.1">
    <property type="nucleotide sequence ID" value="NZ_CAWNJS010000001.1"/>
</dbReference>
<dbReference type="GO" id="GO:0046872">
    <property type="term" value="F:metal ion binding"/>
    <property type="evidence" value="ECO:0007669"/>
    <property type="project" value="UniProtKB-KW"/>
</dbReference>
<keyword evidence="2 6" id="KW-0479">Metal-binding</keyword>
<comment type="cofactor">
    <cofactor evidence="6">
        <name>Fe(2+)</name>
        <dbReference type="ChEBI" id="CHEBI:29033"/>
    </cofactor>
    <text evidence="6">Binds 1 Fe(2+) ion.</text>
</comment>
<dbReference type="InterPro" id="IPR023635">
    <property type="entry name" value="Peptide_deformylase"/>
</dbReference>
<dbReference type="FunFam" id="3.90.45.10:FF:000003">
    <property type="entry name" value="Peptide deformylase"/>
    <property type="match status" value="1"/>
</dbReference>
<evidence type="ECO:0000313" key="8">
    <source>
        <dbReference type="Proteomes" id="UP000218785"/>
    </source>
</evidence>
<dbReference type="HAMAP" id="MF_00163">
    <property type="entry name" value="Pep_deformylase"/>
    <property type="match status" value="1"/>
</dbReference>